<proteinExistence type="predicted"/>
<dbReference type="STRING" id="29529.SAMN04488122_5794"/>
<gene>
    <name evidence="1" type="ORF">SAMN04488122_5794</name>
</gene>
<evidence type="ECO:0000313" key="1">
    <source>
        <dbReference type="EMBL" id="SEW53954.1"/>
    </source>
</evidence>
<dbReference type="EMBL" id="FOJG01000002">
    <property type="protein sequence ID" value="SEW53954.1"/>
    <property type="molecule type" value="Genomic_DNA"/>
</dbReference>
<dbReference type="AlphaFoldDB" id="A0A1I0SB91"/>
<reference evidence="2" key="1">
    <citation type="submission" date="2016-10" db="EMBL/GenBank/DDBJ databases">
        <authorList>
            <person name="Varghese N."/>
            <person name="Submissions S."/>
        </authorList>
    </citation>
    <scope>NUCLEOTIDE SEQUENCE [LARGE SCALE GENOMIC DNA]</scope>
    <source>
        <strain evidence="2">DSM 3695</strain>
    </source>
</reference>
<dbReference type="Proteomes" id="UP000199310">
    <property type="component" value="Unassembled WGS sequence"/>
</dbReference>
<name>A0A1I0SB91_9BACT</name>
<dbReference type="OrthoDB" id="9825839at2"/>
<organism evidence="1 2">
    <name type="scientific">Chitinophaga arvensicola</name>
    <dbReference type="NCBI Taxonomy" id="29529"/>
    <lineage>
        <taxon>Bacteria</taxon>
        <taxon>Pseudomonadati</taxon>
        <taxon>Bacteroidota</taxon>
        <taxon>Chitinophagia</taxon>
        <taxon>Chitinophagales</taxon>
        <taxon>Chitinophagaceae</taxon>
        <taxon>Chitinophaga</taxon>
    </lineage>
</organism>
<keyword evidence="2" id="KW-1185">Reference proteome</keyword>
<evidence type="ECO:0000313" key="2">
    <source>
        <dbReference type="Proteomes" id="UP000199310"/>
    </source>
</evidence>
<dbReference type="RefSeq" id="WP_089901425.1">
    <property type="nucleotide sequence ID" value="NZ_FOJG01000002.1"/>
</dbReference>
<sequence length="354" mass="38857">MKKIIGMAGILCISGIATIAQTALKIKLQPIAASIPAPPASLEEAYKYAHPPTATVSTVNTRQAIYQQAQDQLAAVMTKLEANPNEAPKTTEQQADVAVSLAKSGNAFVNGSPEMQAAMKAFYLKLQGDEKFAAAFEEKSEEEKIAYIQQFLSSYHIKAPSPSAAANKSADPGKEAIDIRKLTEEMLQYQQALDTKYYRPLSKPDESAHQALSAKEAAELKALPIVKMGEYSGADPLKEKQIRNKYFNEHMKVAKAQLERDHKLWQQYKTELLAGLARFDGKLEAIDWGGKLVNPLLKPGIASIQKGLLEMTDHMVACEHIMTWQAASWYAGYLGRPETAARAKEITMAYAGIL</sequence>
<accession>A0A1I0SB91</accession>
<protein>
    <submittedName>
        <fullName evidence="1">Uncharacterized protein</fullName>
    </submittedName>
</protein>